<feature type="compositionally biased region" description="Low complexity" evidence="1">
    <location>
        <begin position="13"/>
        <end position="23"/>
    </location>
</feature>
<dbReference type="EMBL" id="VYTZ01000003">
    <property type="protein sequence ID" value="KAA9380131.1"/>
    <property type="molecule type" value="Genomic_DNA"/>
</dbReference>
<dbReference type="Proteomes" id="UP000327011">
    <property type="component" value="Unassembled WGS sequence"/>
</dbReference>
<feature type="region of interest" description="Disordered" evidence="1">
    <location>
        <begin position="1"/>
        <end position="28"/>
    </location>
</feature>
<dbReference type="RefSeq" id="WP_150933346.1">
    <property type="nucleotide sequence ID" value="NZ_VYTZ01000003.1"/>
</dbReference>
<organism evidence="2 3">
    <name type="scientific">Microbispora cellulosiformans</name>
    <dbReference type="NCBI Taxonomy" id="2614688"/>
    <lineage>
        <taxon>Bacteria</taxon>
        <taxon>Bacillati</taxon>
        <taxon>Actinomycetota</taxon>
        <taxon>Actinomycetes</taxon>
        <taxon>Streptosporangiales</taxon>
        <taxon>Streptosporangiaceae</taxon>
        <taxon>Microbispora</taxon>
    </lineage>
</organism>
<dbReference type="AlphaFoldDB" id="A0A5J5K699"/>
<keyword evidence="3" id="KW-1185">Reference proteome</keyword>
<gene>
    <name evidence="2" type="ORF">F5972_11045</name>
</gene>
<evidence type="ECO:0000313" key="2">
    <source>
        <dbReference type="EMBL" id="KAA9380131.1"/>
    </source>
</evidence>
<protein>
    <submittedName>
        <fullName evidence="2">Uncharacterized protein</fullName>
    </submittedName>
</protein>
<reference evidence="2 3" key="1">
    <citation type="submission" date="2019-09" db="EMBL/GenBank/DDBJ databases">
        <title>Screening of Novel Bioactive Compounds from Soil-Associated.</title>
        <authorList>
            <person name="Gong X."/>
        </authorList>
    </citation>
    <scope>NUCLEOTIDE SEQUENCE [LARGE SCALE GENOMIC DNA]</scope>
    <source>
        <strain evidence="2 3">Gxj-6</strain>
    </source>
</reference>
<comment type="caution">
    <text evidence="2">The sequence shown here is derived from an EMBL/GenBank/DDBJ whole genome shotgun (WGS) entry which is preliminary data.</text>
</comment>
<proteinExistence type="predicted"/>
<name>A0A5J5K699_9ACTN</name>
<evidence type="ECO:0000256" key="1">
    <source>
        <dbReference type="SAM" id="MobiDB-lite"/>
    </source>
</evidence>
<accession>A0A5J5K699</accession>
<sequence length="86" mass="9483">MSSRFRWRRTTASSGSSPRSPRSPGRELPQFLTVGGYLPELTNNFWVNRTVFVENRGSLPARRDDTLSFTPSASMYALAGSSGAIL</sequence>
<evidence type="ECO:0000313" key="3">
    <source>
        <dbReference type="Proteomes" id="UP000327011"/>
    </source>
</evidence>